<reference evidence="2" key="1">
    <citation type="submission" date="2024-06" db="EMBL/GenBank/DDBJ databases">
        <authorList>
            <person name="Ryan C."/>
        </authorList>
    </citation>
    <scope>NUCLEOTIDE SEQUENCE [LARGE SCALE GENOMIC DNA]</scope>
</reference>
<reference evidence="1 2" key="2">
    <citation type="submission" date="2024-10" db="EMBL/GenBank/DDBJ databases">
        <authorList>
            <person name="Ryan C."/>
        </authorList>
    </citation>
    <scope>NUCLEOTIDE SEQUENCE [LARGE SCALE GENOMIC DNA]</scope>
</reference>
<dbReference type="PANTHER" id="PTHR36482:SF7">
    <property type="entry name" value="OS04G0308500 PROTEIN"/>
    <property type="match status" value="1"/>
</dbReference>
<organism evidence="1 2">
    <name type="scientific">Urochloa decumbens</name>
    <dbReference type="NCBI Taxonomy" id="240449"/>
    <lineage>
        <taxon>Eukaryota</taxon>
        <taxon>Viridiplantae</taxon>
        <taxon>Streptophyta</taxon>
        <taxon>Embryophyta</taxon>
        <taxon>Tracheophyta</taxon>
        <taxon>Spermatophyta</taxon>
        <taxon>Magnoliopsida</taxon>
        <taxon>Liliopsida</taxon>
        <taxon>Poales</taxon>
        <taxon>Poaceae</taxon>
        <taxon>PACMAD clade</taxon>
        <taxon>Panicoideae</taxon>
        <taxon>Panicodae</taxon>
        <taxon>Paniceae</taxon>
        <taxon>Melinidinae</taxon>
        <taxon>Urochloa</taxon>
    </lineage>
</organism>
<gene>
    <name evidence="1" type="ORF">URODEC1_LOCUS12096</name>
</gene>
<proteinExistence type="predicted"/>
<sequence>MAENCFGEPVTNETLEKMGLPETRENRAQVAMSVMYDDDRKGQATRLNNRERSEMTENCFGEPVTNETLEKMGLPQTRENRARVAMSVMYDDDRKGQATRYVQNLKQLYGNGASTLCLLYNATGNGITYRARKDWWNGSLYGPSNNNYPPVIFNGQWAAFLHVHDQGAATGSVGAVVYQGTNETGSPPDLLVAWSTPWSQVYSNTAYCQIGDTDFWAGHWDEIEQKLGSTGYSWNSTAQRHVIDVQTERGTSPTFTAVIRLITSSVE</sequence>
<dbReference type="PANTHER" id="PTHR36482">
    <property type="entry name" value="OSJNBA0024J22.15 PROTEIN"/>
    <property type="match status" value="1"/>
</dbReference>
<evidence type="ECO:0000313" key="2">
    <source>
        <dbReference type="Proteomes" id="UP001497457"/>
    </source>
</evidence>
<dbReference type="Gene3D" id="2.60.270.50">
    <property type="match status" value="1"/>
</dbReference>
<name>A0ABC8WAW1_9POAL</name>
<protein>
    <submittedName>
        <fullName evidence="1">Uncharacterized protein</fullName>
    </submittedName>
</protein>
<dbReference type="Proteomes" id="UP001497457">
    <property type="component" value="Chromosome 12b"/>
</dbReference>
<evidence type="ECO:0000313" key="1">
    <source>
        <dbReference type="EMBL" id="CAL4906382.1"/>
    </source>
</evidence>
<dbReference type="AlphaFoldDB" id="A0ABC8WAW1"/>
<dbReference type="EMBL" id="OZ075122">
    <property type="protein sequence ID" value="CAL4906382.1"/>
    <property type="molecule type" value="Genomic_DNA"/>
</dbReference>
<dbReference type="Pfam" id="PF21230">
    <property type="entry name" value="Nakanori"/>
    <property type="match status" value="1"/>
</dbReference>
<keyword evidence="2" id="KW-1185">Reference proteome</keyword>
<accession>A0ABC8WAW1</accession>
<dbReference type="InterPro" id="IPR049065">
    <property type="entry name" value="Nakanori"/>
</dbReference>
<dbReference type="InterPro" id="IPR053085">
    <property type="entry name" value="Jasmonate-induced_protein"/>
</dbReference>